<reference evidence="1 2" key="2">
    <citation type="submission" date="2019-04" db="EMBL/GenBank/DDBJ databases">
        <title>The genome sequence of big-headed turtle.</title>
        <authorList>
            <person name="Gong S."/>
        </authorList>
    </citation>
    <scope>NUCLEOTIDE SEQUENCE [LARGE SCALE GENOMIC DNA]</scope>
    <source>
        <strain evidence="1">DO16091913</strain>
        <tissue evidence="1">Muscle</tissue>
    </source>
</reference>
<organism evidence="1 2">
    <name type="scientific">Platysternon megacephalum</name>
    <name type="common">big-headed turtle</name>
    <dbReference type="NCBI Taxonomy" id="55544"/>
    <lineage>
        <taxon>Eukaryota</taxon>
        <taxon>Metazoa</taxon>
        <taxon>Chordata</taxon>
        <taxon>Craniata</taxon>
        <taxon>Vertebrata</taxon>
        <taxon>Euteleostomi</taxon>
        <taxon>Archelosauria</taxon>
        <taxon>Testudinata</taxon>
        <taxon>Testudines</taxon>
        <taxon>Cryptodira</taxon>
        <taxon>Durocryptodira</taxon>
        <taxon>Testudinoidea</taxon>
        <taxon>Platysternidae</taxon>
        <taxon>Platysternon</taxon>
    </lineage>
</organism>
<dbReference type="Proteomes" id="UP000297703">
    <property type="component" value="Unassembled WGS sequence"/>
</dbReference>
<reference evidence="1 2" key="1">
    <citation type="submission" date="2019-04" db="EMBL/GenBank/DDBJ databases">
        <title>Draft genome of the big-headed turtle Platysternon megacephalum.</title>
        <authorList>
            <person name="Gong S."/>
        </authorList>
    </citation>
    <scope>NUCLEOTIDE SEQUENCE [LARGE SCALE GENOMIC DNA]</scope>
    <source>
        <strain evidence="1">DO16091913</strain>
        <tissue evidence="1">Muscle</tissue>
    </source>
</reference>
<accession>A0A4D9EYF3</accession>
<keyword evidence="1" id="KW-0675">Receptor</keyword>
<comment type="caution">
    <text evidence="1">The sequence shown here is derived from an EMBL/GenBank/DDBJ whole genome shotgun (WGS) entry which is preliminary data.</text>
</comment>
<proteinExistence type="predicted"/>
<dbReference type="EMBL" id="QXTE01000025">
    <property type="protein sequence ID" value="TFK12172.1"/>
    <property type="molecule type" value="Genomic_DNA"/>
</dbReference>
<sequence>MQHPKNLPWAEVKLTLPRRHQGALVSNPLPRRIPSSAAHVSCAKPRPPSCPCLYQPQGRVDGRPTGTQRFTLASTWCQVGKRGPCLELWGLEFQALEQGCSWGASDGSKGVEAGPQLGVGLRSGVGTELRPGAEARGRSRTTAASWKRMGHFLLELPGFTRVLS</sequence>
<evidence type="ECO:0000313" key="1">
    <source>
        <dbReference type="EMBL" id="TFK12172.1"/>
    </source>
</evidence>
<protein>
    <submittedName>
        <fullName evidence="1">Prolactin receptor</fullName>
    </submittedName>
</protein>
<gene>
    <name evidence="1" type="ORF">DR999_PMT04618</name>
</gene>
<dbReference type="AlphaFoldDB" id="A0A4D9EYF3"/>
<keyword evidence="2" id="KW-1185">Reference proteome</keyword>
<evidence type="ECO:0000313" key="2">
    <source>
        <dbReference type="Proteomes" id="UP000297703"/>
    </source>
</evidence>
<name>A0A4D9EYF3_9SAUR</name>